<evidence type="ECO:0000313" key="11">
    <source>
        <dbReference type="Proteomes" id="UP000293719"/>
    </source>
</evidence>
<dbReference type="KEGG" id="rpod:E0E05_07060"/>
<evidence type="ECO:0000256" key="2">
    <source>
        <dbReference type="ARBA" id="ARBA00022475"/>
    </source>
</evidence>
<evidence type="ECO:0000256" key="4">
    <source>
        <dbReference type="ARBA" id="ARBA00022989"/>
    </source>
</evidence>
<dbReference type="InterPro" id="IPR003856">
    <property type="entry name" value="LPS_length_determ_N"/>
</dbReference>
<dbReference type="Gene3D" id="3.40.50.300">
    <property type="entry name" value="P-loop containing nucleotide triphosphate hydrolases"/>
    <property type="match status" value="1"/>
</dbReference>
<feature type="coiled-coil region" evidence="6">
    <location>
        <begin position="214"/>
        <end position="285"/>
    </location>
</feature>
<feature type="compositionally biased region" description="Low complexity" evidence="7">
    <location>
        <begin position="523"/>
        <end position="537"/>
    </location>
</feature>
<evidence type="ECO:0000313" key="10">
    <source>
        <dbReference type="EMBL" id="QBK30379.1"/>
    </source>
</evidence>
<evidence type="ECO:0000256" key="6">
    <source>
        <dbReference type="SAM" id="Coils"/>
    </source>
</evidence>
<feature type="coiled-coil region" evidence="6">
    <location>
        <begin position="311"/>
        <end position="359"/>
    </location>
</feature>
<feature type="domain" description="Polysaccharide chain length determinant N-terminal" evidence="9">
    <location>
        <begin position="31"/>
        <end position="124"/>
    </location>
</feature>
<feature type="coiled-coil region" evidence="6">
    <location>
        <begin position="385"/>
        <end position="412"/>
    </location>
</feature>
<dbReference type="AlphaFoldDB" id="A0A4P6V168"/>
<comment type="subcellular location">
    <subcellularLocation>
        <location evidence="1">Cell membrane</location>
        <topology evidence="1">Multi-pass membrane protein</topology>
    </subcellularLocation>
</comment>
<feature type="region of interest" description="Disordered" evidence="7">
    <location>
        <begin position="509"/>
        <end position="537"/>
    </location>
</feature>
<dbReference type="GO" id="GO:0005886">
    <property type="term" value="C:plasma membrane"/>
    <property type="evidence" value="ECO:0007669"/>
    <property type="project" value="UniProtKB-SubCell"/>
</dbReference>
<protein>
    <submittedName>
        <fullName evidence="10">Chain-length determining protein</fullName>
    </submittedName>
</protein>
<keyword evidence="3 8" id="KW-0812">Transmembrane</keyword>
<dbReference type="SUPFAM" id="SSF52540">
    <property type="entry name" value="P-loop containing nucleoside triphosphate hydrolases"/>
    <property type="match status" value="1"/>
</dbReference>
<dbReference type="PANTHER" id="PTHR32309">
    <property type="entry name" value="TYROSINE-PROTEIN KINASE"/>
    <property type="match status" value="1"/>
</dbReference>
<reference evidence="10 11" key="1">
    <citation type="journal article" date="2017" name="Int. J. Syst. Evol. Microbiol.">
        <title>Roseitalea porphyridii gen. nov., sp. nov., isolated from a red alga, and reclassification of Hoeflea suaedae Chung et al. 2013 as Pseudohoeflea suaedae gen. nov., comb. nov.</title>
        <authorList>
            <person name="Hyeon J.W."/>
            <person name="Jeong S.E."/>
            <person name="Baek K."/>
            <person name="Jeon C.O."/>
        </authorList>
    </citation>
    <scope>NUCLEOTIDE SEQUENCE [LARGE SCALE GENOMIC DNA]</scope>
    <source>
        <strain evidence="10 11">MA7-20</strain>
    </source>
</reference>
<keyword evidence="2" id="KW-1003">Cell membrane</keyword>
<evidence type="ECO:0000256" key="8">
    <source>
        <dbReference type="SAM" id="Phobius"/>
    </source>
</evidence>
<dbReference type="Proteomes" id="UP000293719">
    <property type="component" value="Chromosome"/>
</dbReference>
<gene>
    <name evidence="10" type="ORF">E0E05_07060</name>
</gene>
<sequence length="739" mass="78066">METIPVYARRQVPRCRSVHMAVSSYQSQDADLDVGRLFSALWRDKWIIVIGALAITAIVTLLLLMATPQYRGDARVLIDAGESVFTRPDRDPLADQTLLDQEAIASQVQIITSTDLLLQVAEQLDLASREEFNADANLSAFRRGLILIGLAADPSERSQEQQVLTAIRERLSVYPVENSRVIVIGFRSSDPELAARVPNTLAEAYVALESRAQLQNTGAAADYLEREIADLQQEVRAAEAAVADYRAENGLLLGENNAVLATQQLAELSTELSRVRAERSATEARVRSVEAALENGVSVDTLPDVIASPVIARLTEQRANLQAELADLSTTLLPGHPRMQALQSQIEGLGAQIRAQARNVLAGLRNEAGIARDREAELGADLNTLKAASADANDSEVELRALEREAASKRALLETYLVRFREAQSRDQGEYAPAKARLISSATVPIEPSFPRMVPLIGATFFASLLFMIVVTLMRELFSGRALVPAANAPAVSDAASAAPAVSEPVAPAATPSVADAEPEQVGRAAPAAAPARAEGPANDNFSVSAVADKLIRRGAGRALIVAPPGGTAAPNVVGIARRLDEKGLRTIVLDLSGTGYAGGLMDADPAEPGITDLLAAQASYSEVIFGDSRSGAHVMPSGGADPERALAGIERLPIILDGLASAYDIVVVDCGVTDAAGLARLASHESEIILSVDPESGDAAVEAAQDLADGGYDDVLIVLGEDDASPDPDTPVDLRKAG</sequence>
<keyword evidence="11" id="KW-1185">Reference proteome</keyword>
<keyword evidence="6" id="KW-0175">Coiled coil</keyword>
<evidence type="ECO:0000259" key="9">
    <source>
        <dbReference type="Pfam" id="PF02706"/>
    </source>
</evidence>
<evidence type="ECO:0000256" key="1">
    <source>
        <dbReference type="ARBA" id="ARBA00004651"/>
    </source>
</evidence>
<keyword evidence="5 8" id="KW-0472">Membrane</keyword>
<name>A0A4P6V168_9HYPH</name>
<dbReference type="GO" id="GO:0004713">
    <property type="term" value="F:protein tyrosine kinase activity"/>
    <property type="evidence" value="ECO:0007669"/>
    <property type="project" value="TreeGrafter"/>
</dbReference>
<dbReference type="EMBL" id="CP036532">
    <property type="protein sequence ID" value="QBK30379.1"/>
    <property type="molecule type" value="Genomic_DNA"/>
</dbReference>
<feature type="transmembrane region" description="Helical" evidence="8">
    <location>
        <begin position="46"/>
        <end position="66"/>
    </location>
</feature>
<dbReference type="Pfam" id="PF02706">
    <property type="entry name" value="Wzz"/>
    <property type="match status" value="1"/>
</dbReference>
<evidence type="ECO:0000256" key="3">
    <source>
        <dbReference type="ARBA" id="ARBA00022692"/>
    </source>
</evidence>
<keyword evidence="4 8" id="KW-1133">Transmembrane helix</keyword>
<dbReference type="PANTHER" id="PTHR32309:SF13">
    <property type="entry name" value="FERRIC ENTEROBACTIN TRANSPORT PROTEIN FEPE"/>
    <property type="match status" value="1"/>
</dbReference>
<proteinExistence type="predicted"/>
<dbReference type="InterPro" id="IPR050445">
    <property type="entry name" value="Bact_polysacc_biosynth/exp"/>
</dbReference>
<evidence type="ECO:0000256" key="7">
    <source>
        <dbReference type="SAM" id="MobiDB-lite"/>
    </source>
</evidence>
<organism evidence="10 11">
    <name type="scientific">Roseitalea porphyridii</name>
    <dbReference type="NCBI Taxonomy" id="1852022"/>
    <lineage>
        <taxon>Bacteria</taxon>
        <taxon>Pseudomonadati</taxon>
        <taxon>Pseudomonadota</taxon>
        <taxon>Alphaproteobacteria</taxon>
        <taxon>Hyphomicrobiales</taxon>
        <taxon>Ahrensiaceae</taxon>
        <taxon>Roseitalea</taxon>
    </lineage>
</organism>
<evidence type="ECO:0000256" key="5">
    <source>
        <dbReference type="ARBA" id="ARBA00023136"/>
    </source>
</evidence>
<accession>A0A4P6V168</accession>
<dbReference type="InterPro" id="IPR027417">
    <property type="entry name" value="P-loop_NTPase"/>
</dbReference>